<proteinExistence type="inferred from homology"/>
<evidence type="ECO:0000313" key="3">
    <source>
        <dbReference type="Proteomes" id="UP000752292"/>
    </source>
</evidence>
<protein>
    <recommendedName>
        <fullName evidence="4">Hydantoin racemase</fullName>
    </recommendedName>
</protein>
<reference evidence="2" key="1">
    <citation type="submission" date="2020-07" db="EMBL/GenBank/DDBJ databases">
        <title>Huge and variable diversity of episymbiotic CPR bacteria and DPANN archaea in groundwater ecosystems.</title>
        <authorList>
            <person name="He C.Y."/>
            <person name="Keren R."/>
            <person name="Whittaker M."/>
            <person name="Farag I.F."/>
            <person name="Doudna J."/>
            <person name="Cate J.H.D."/>
            <person name="Banfield J.F."/>
        </authorList>
    </citation>
    <scope>NUCLEOTIDE SEQUENCE</scope>
    <source>
        <strain evidence="2">NC_groundwater_1370_Ag_S-0.2um_69_93</strain>
    </source>
</reference>
<organism evidence="2 3">
    <name type="scientific">Tectimicrobiota bacterium</name>
    <dbReference type="NCBI Taxonomy" id="2528274"/>
    <lineage>
        <taxon>Bacteria</taxon>
        <taxon>Pseudomonadati</taxon>
        <taxon>Nitrospinota/Tectimicrobiota group</taxon>
        <taxon>Candidatus Tectimicrobiota</taxon>
    </lineage>
</organism>
<dbReference type="GO" id="GO:0047661">
    <property type="term" value="F:amino-acid racemase activity"/>
    <property type="evidence" value="ECO:0007669"/>
    <property type="project" value="InterPro"/>
</dbReference>
<dbReference type="EMBL" id="JACQRX010000289">
    <property type="protein sequence ID" value="MBI4252116.1"/>
    <property type="molecule type" value="Genomic_DNA"/>
</dbReference>
<dbReference type="AlphaFoldDB" id="A0A932ZV18"/>
<evidence type="ECO:0008006" key="4">
    <source>
        <dbReference type="Google" id="ProtNLM"/>
    </source>
</evidence>
<dbReference type="InterPro" id="IPR053714">
    <property type="entry name" value="Iso_Racemase_Enz_sf"/>
</dbReference>
<dbReference type="InterPro" id="IPR015942">
    <property type="entry name" value="Asp/Glu/hydantoin_racemase"/>
</dbReference>
<comment type="caution">
    <text evidence="2">The sequence shown here is derived from an EMBL/GenBank/DDBJ whole genome shotgun (WGS) entry which is preliminary data.</text>
</comment>
<evidence type="ECO:0000256" key="1">
    <source>
        <dbReference type="ARBA" id="ARBA00038414"/>
    </source>
</evidence>
<dbReference type="Proteomes" id="UP000752292">
    <property type="component" value="Unassembled WGS sequence"/>
</dbReference>
<dbReference type="Pfam" id="PF01177">
    <property type="entry name" value="Asp_Glu_race"/>
    <property type="match status" value="1"/>
</dbReference>
<accession>A0A932ZV18</accession>
<gene>
    <name evidence="2" type="ORF">HY618_06615</name>
</gene>
<sequence>MAARYRFLLIPPFRLPGGSKHNFDITGVPLELPKEKRLMNAGLILPHLADVEWDLHPGEPAAYGDWPVETREEFLYAANARVPNVKKACESGKYNAVVLLGGGEPGFHEAREIGRAHGVVVTGNAFSQMHLALMLGGRFSVIDVSGVHNVYYRDVIRGHQLQGRCASIRGIGYHLSRPANEDWPQLAAERELARAGKPSGAVKRAVEQAHLAIKEDGADVITLGCSGVFWLQPYIQKGLKELGWEVPVLEGYSASIELAKLMINLGLNASGVAYMSGLPARMPDKILM</sequence>
<dbReference type="Gene3D" id="3.40.50.12500">
    <property type="match status" value="1"/>
</dbReference>
<evidence type="ECO:0000313" key="2">
    <source>
        <dbReference type="EMBL" id="MBI4252116.1"/>
    </source>
</evidence>
<comment type="similarity">
    <text evidence="1">Belongs to the HyuE racemase family.</text>
</comment>
<name>A0A932ZV18_UNCTE</name>